<name>A0ABS4AAJ5_9PROT</name>
<protein>
    <recommendedName>
        <fullName evidence="3">Antifreeze protein</fullName>
    </recommendedName>
</protein>
<comment type="caution">
    <text evidence="1">The sequence shown here is derived from an EMBL/GenBank/DDBJ whole genome shotgun (WGS) entry which is preliminary data.</text>
</comment>
<evidence type="ECO:0000313" key="1">
    <source>
        <dbReference type="EMBL" id="MBP0443528.1"/>
    </source>
</evidence>
<accession>A0ABS4AAJ5</accession>
<reference evidence="1 2" key="1">
    <citation type="submission" date="2021-03" db="EMBL/GenBank/DDBJ databases">
        <authorList>
            <person name="So Y."/>
        </authorList>
    </citation>
    <scope>NUCLEOTIDE SEQUENCE [LARGE SCALE GENOMIC DNA]</scope>
    <source>
        <strain evidence="1 2">SSH11</strain>
    </source>
</reference>
<gene>
    <name evidence="1" type="ORF">J8J14_01940</name>
</gene>
<sequence>MNNPANWGLFAWQAGWVFTLRSLDLMARPDSSGAELARMAIEKQKAFADGWIAAGHAAMRGESPAAVMEAAAKPARRRVSANLRTLRRKG</sequence>
<dbReference type="EMBL" id="JAGIZB010000001">
    <property type="protein sequence ID" value="MBP0443528.1"/>
    <property type="molecule type" value="Genomic_DNA"/>
</dbReference>
<evidence type="ECO:0008006" key="3">
    <source>
        <dbReference type="Google" id="ProtNLM"/>
    </source>
</evidence>
<evidence type="ECO:0000313" key="2">
    <source>
        <dbReference type="Proteomes" id="UP000681594"/>
    </source>
</evidence>
<proteinExistence type="predicted"/>
<dbReference type="RefSeq" id="WP_209377706.1">
    <property type="nucleotide sequence ID" value="NZ_JAGIZB010000001.1"/>
</dbReference>
<dbReference type="Proteomes" id="UP000681594">
    <property type="component" value="Unassembled WGS sequence"/>
</dbReference>
<keyword evidence="2" id="KW-1185">Reference proteome</keyword>
<organism evidence="1 2">
    <name type="scientific">Pararoseomonas baculiformis</name>
    <dbReference type="NCBI Taxonomy" id="2820812"/>
    <lineage>
        <taxon>Bacteria</taxon>
        <taxon>Pseudomonadati</taxon>
        <taxon>Pseudomonadota</taxon>
        <taxon>Alphaproteobacteria</taxon>
        <taxon>Acetobacterales</taxon>
        <taxon>Acetobacteraceae</taxon>
        <taxon>Pararoseomonas</taxon>
    </lineage>
</organism>